<keyword evidence="3 4" id="KW-0749">Sporulation</keyword>
<dbReference type="GO" id="GO:0030435">
    <property type="term" value="P:sporulation resulting in formation of a cellular spore"/>
    <property type="evidence" value="ECO:0007669"/>
    <property type="project" value="UniProtKB-KW"/>
</dbReference>
<protein>
    <recommendedName>
        <fullName evidence="4">Small, acid-soluble spore protein H</fullName>
        <shortName evidence="4">SASP H</shortName>
    </recommendedName>
</protein>
<dbReference type="Pfam" id="PF08141">
    <property type="entry name" value="SspH"/>
    <property type="match status" value="1"/>
</dbReference>
<accession>A0A495A5I4</accession>
<keyword evidence="6" id="KW-1185">Reference proteome</keyword>
<dbReference type="Proteomes" id="UP000269301">
    <property type="component" value="Unassembled WGS sequence"/>
</dbReference>
<comment type="induction">
    <text evidence="4">Expressed only in the forespore compartment of sporulating cells.</text>
</comment>
<evidence type="ECO:0000313" key="6">
    <source>
        <dbReference type="Proteomes" id="UP000269301"/>
    </source>
</evidence>
<dbReference type="NCBIfam" id="TIGR02861">
    <property type="entry name" value="SASP_H"/>
    <property type="match status" value="1"/>
</dbReference>
<dbReference type="EMBL" id="RBZP01000006">
    <property type="protein sequence ID" value="RKQ33549.1"/>
    <property type="molecule type" value="Genomic_DNA"/>
</dbReference>
<dbReference type="AlphaFoldDB" id="A0A495A5I4"/>
<dbReference type="OrthoDB" id="1683648at2"/>
<dbReference type="RefSeq" id="WP_121204279.1">
    <property type="nucleotide sequence ID" value="NZ_RBZP01000006.1"/>
</dbReference>
<dbReference type="GO" id="GO:0042601">
    <property type="term" value="C:endospore-forming forespore"/>
    <property type="evidence" value="ECO:0007669"/>
    <property type="project" value="InterPro"/>
</dbReference>
<name>A0A495A5I4_9BACI</name>
<sequence length="60" mass="7056">MNKHRAQEIAQSADTIQVMYEDKPIYIQHVDENTDTARVFPLNEPEHEFEVNLSDLVEQK</sequence>
<dbReference type="GO" id="GO:0030436">
    <property type="term" value="P:asexual sporulation"/>
    <property type="evidence" value="ECO:0007669"/>
    <property type="project" value="UniProtKB-UniRule"/>
</dbReference>
<evidence type="ECO:0000313" key="5">
    <source>
        <dbReference type="EMBL" id="RKQ33549.1"/>
    </source>
</evidence>
<evidence type="ECO:0000256" key="1">
    <source>
        <dbReference type="ARBA" id="ARBA00004288"/>
    </source>
</evidence>
<evidence type="ECO:0000256" key="4">
    <source>
        <dbReference type="HAMAP-Rule" id="MF_00667"/>
    </source>
</evidence>
<comment type="caution">
    <text evidence="5">The sequence shown here is derived from an EMBL/GenBank/DDBJ whole genome shotgun (WGS) entry which is preliminary data.</text>
</comment>
<evidence type="ECO:0000256" key="3">
    <source>
        <dbReference type="ARBA" id="ARBA00022969"/>
    </source>
</evidence>
<reference evidence="5 6" key="1">
    <citation type="journal article" date="2016" name="Int. J. Syst. Evol. Microbiol.">
        <title>Oceanobacillus halophilus sp. nov., a novel moderately halophilic bacterium from a hypersaline lake.</title>
        <authorList>
            <person name="Amoozegar M.A."/>
            <person name="Bagheri M."/>
            <person name="Makhdoumi A."/>
            <person name="Nikou M.M."/>
            <person name="Fazeli S.A.S."/>
            <person name="Schumann P."/>
            <person name="Sproer C."/>
            <person name="Sanchez-Porro C."/>
            <person name="Ventosa A."/>
        </authorList>
    </citation>
    <scope>NUCLEOTIDE SEQUENCE [LARGE SCALE GENOMIC DNA]</scope>
    <source>
        <strain evidence="5 6">DSM 23996</strain>
    </source>
</reference>
<comment type="subcellular location">
    <subcellularLocation>
        <location evidence="1 4">Spore core</location>
    </subcellularLocation>
</comment>
<evidence type="ECO:0000256" key="2">
    <source>
        <dbReference type="ARBA" id="ARBA00006573"/>
    </source>
</evidence>
<proteinExistence type="evidence at transcript level"/>
<gene>
    <name evidence="4" type="primary">sspH</name>
    <name evidence="5" type="ORF">D8M06_10095</name>
</gene>
<organism evidence="5 6">
    <name type="scientific">Oceanobacillus halophilus</name>
    <dbReference type="NCBI Taxonomy" id="930130"/>
    <lineage>
        <taxon>Bacteria</taxon>
        <taxon>Bacillati</taxon>
        <taxon>Bacillota</taxon>
        <taxon>Bacilli</taxon>
        <taxon>Bacillales</taxon>
        <taxon>Bacillaceae</taxon>
        <taxon>Oceanobacillus</taxon>
    </lineage>
</organism>
<dbReference type="HAMAP" id="MF_00667">
    <property type="entry name" value="SspH"/>
    <property type="match status" value="1"/>
</dbReference>
<dbReference type="InterPro" id="IPR012610">
    <property type="entry name" value="SASP_SspH"/>
</dbReference>
<comment type="similarity">
    <text evidence="2 4">Belongs to the SspH family.</text>
</comment>